<name>A0A2A9CX69_9MICO</name>
<dbReference type="PANTHER" id="PTHR43798:SF33">
    <property type="entry name" value="HYDROLASE, PUTATIVE (AFU_ORTHOLOGUE AFUA_2G14860)-RELATED"/>
    <property type="match status" value="1"/>
</dbReference>
<accession>A0A2A9CX69</accession>
<dbReference type="RefSeq" id="WP_098467977.1">
    <property type="nucleotide sequence ID" value="NZ_PDJD01000001.1"/>
</dbReference>
<sequence>MTQWHEDVLGAPYQARTLAVTPDDPGAAESDPPVATLVRHGAPRHRAAVLYVHGFSDYFLQAHLGRAFDSAGLDLYAVDLRRYGRSRRGDQMYGMVRDLAVYDEEISAAIQVARAEGHERVVLLGHSTGGLISTLFAADHPDLVDLLVLNSPWYDINDRAALRLLSGPVVAAVNSRDATRVVSRLGSDYTRSIHSDFGGPWDFSLEWKPPAGYPVRAGFVHAVRRGQRRVHRGLDLPMPVLMCTSSRSSAPGRRPTPEDLRGSDTVLNVRHMWREVPGLGRDVTLRTVPGGIHDLALSAAGPRTDYLDAVTTWTSQRLAAFEADAASRSTSADPALD</sequence>
<reference evidence="2 3" key="1">
    <citation type="submission" date="2017-10" db="EMBL/GenBank/DDBJ databases">
        <title>Sequencing the genomes of 1000 actinobacteria strains.</title>
        <authorList>
            <person name="Klenk H.-P."/>
        </authorList>
    </citation>
    <scope>NUCLEOTIDE SEQUENCE [LARGE SCALE GENOMIC DNA]</scope>
    <source>
        <strain evidence="2 3">DSM 21801</strain>
    </source>
</reference>
<evidence type="ECO:0000259" key="1">
    <source>
        <dbReference type="Pfam" id="PF12146"/>
    </source>
</evidence>
<feature type="domain" description="Serine aminopeptidase S33" evidence="1">
    <location>
        <begin position="44"/>
        <end position="160"/>
    </location>
</feature>
<dbReference type="Gene3D" id="3.40.50.1820">
    <property type="entry name" value="alpha/beta hydrolase"/>
    <property type="match status" value="1"/>
</dbReference>
<gene>
    <name evidence="2" type="ORF">ATL40_0279</name>
</gene>
<dbReference type="InterPro" id="IPR050266">
    <property type="entry name" value="AB_hydrolase_sf"/>
</dbReference>
<comment type="caution">
    <text evidence="2">The sequence shown here is derived from an EMBL/GenBank/DDBJ whole genome shotgun (WGS) entry which is preliminary data.</text>
</comment>
<keyword evidence="2" id="KW-0378">Hydrolase</keyword>
<dbReference type="Proteomes" id="UP000224915">
    <property type="component" value="Unassembled WGS sequence"/>
</dbReference>
<dbReference type="SUPFAM" id="SSF53474">
    <property type="entry name" value="alpha/beta-Hydrolases"/>
    <property type="match status" value="1"/>
</dbReference>
<dbReference type="EMBL" id="PDJD01000001">
    <property type="protein sequence ID" value="PFG18736.1"/>
    <property type="molecule type" value="Genomic_DNA"/>
</dbReference>
<dbReference type="Pfam" id="PF12146">
    <property type="entry name" value="Hydrolase_4"/>
    <property type="match status" value="1"/>
</dbReference>
<keyword evidence="3" id="KW-1185">Reference proteome</keyword>
<dbReference type="InterPro" id="IPR029058">
    <property type="entry name" value="AB_hydrolase_fold"/>
</dbReference>
<dbReference type="OrthoDB" id="9801217at2"/>
<proteinExistence type="predicted"/>
<dbReference type="GO" id="GO:0016787">
    <property type="term" value="F:hydrolase activity"/>
    <property type="evidence" value="ECO:0007669"/>
    <property type="project" value="UniProtKB-KW"/>
</dbReference>
<evidence type="ECO:0000313" key="3">
    <source>
        <dbReference type="Proteomes" id="UP000224915"/>
    </source>
</evidence>
<protein>
    <submittedName>
        <fullName evidence="2">Alpha-beta hydrolase superfamily lysophospholipase</fullName>
    </submittedName>
</protein>
<dbReference type="AlphaFoldDB" id="A0A2A9CX69"/>
<dbReference type="GO" id="GO:0016020">
    <property type="term" value="C:membrane"/>
    <property type="evidence" value="ECO:0007669"/>
    <property type="project" value="TreeGrafter"/>
</dbReference>
<organism evidence="2 3">
    <name type="scientific">Serinibacter salmoneus</name>
    <dbReference type="NCBI Taxonomy" id="556530"/>
    <lineage>
        <taxon>Bacteria</taxon>
        <taxon>Bacillati</taxon>
        <taxon>Actinomycetota</taxon>
        <taxon>Actinomycetes</taxon>
        <taxon>Micrococcales</taxon>
        <taxon>Beutenbergiaceae</taxon>
        <taxon>Serinibacter</taxon>
    </lineage>
</organism>
<dbReference type="PANTHER" id="PTHR43798">
    <property type="entry name" value="MONOACYLGLYCEROL LIPASE"/>
    <property type="match status" value="1"/>
</dbReference>
<evidence type="ECO:0000313" key="2">
    <source>
        <dbReference type="EMBL" id="PFG18736.1"/>
    </source>
</evidence>
<dbReference type="InterPro" id="IPR022742">
    <property type="entry name" value="Hydrolase_4"/>
</dbReference>